<proteinExistence type="predicted"/>
<accession>A0A0S4PVY6</accession>
<feature type="signal peptide" evidence="1">
    <location>
        <begin position="1"/>
        <end position="23"/>
    </location>
</feature>
<dbReference type="Pfam" id="PF13088">
    <property type="entry name" value="BNR_2"/>
    <property type="match status" value="1"/>
</dbReference>
<evidence type="ECO:0000313" key="4">
    <source>
        <dbReference type="Proteomes" id="UP000064525"/>
    </source>
</evidence>
<organism evidence="3 4">
    <name type="scientific">Helicobacter typhlonius</name>
    <dbReference type="NCBI Taxonomy" id="76936"/>
    <lineage>
        <taxon>Bacteria</taxon>
        <taxon>Pseudomonadati</taxon>
        <taxon>Campylobacterota</taxon>
        <taxon>Epsilonproteobacteria</taxon>
        <taxon>Campylobacterales</taxon>
        <taxon>Helicobacteraceae</taxon>
        <taxon>Helicobacter</taxon>
    </lineage>
</organism>
<feature type="chain" id="PRO_5006625932" description="Sialidase domain-containing protein" evidence="1">
    <location>
        <begin position="24"/>
        <end position="559"/>
    </location>
</feature>
<dbReference type="InterPro" id="IPR011040">
    <property type="entry name" value="Sialidase"/>
</dbReference>
<reference evidence="4" key="1">
    <citation type="submission" date="2015-11" db="EMBL/GenBank/DDBJ databases">
        <authorList>
            <person name="Anvar S.Y."/>
        </authorList>
    </citation>
    <scope>NUCLEOTIDE SEQUENCE [LARGE SCALE GENOMIC DNA]</scope>
</reference>
<dbReference type="EMBL" id="LN907858">
    <property type="protein sequence ID" value="CUU40156.1"/>
    <property type="molecule type" value="Genomic_DNA"/>
</dbReference>
<name>A0A0S4PVY6_9HELI</name>
<feature type="domain" description="Sialidase" evidence="2">
    <location>
        <begin position="79"/>
        <end position="441"/>
    </location>
</feature>
<gene>
    <name evidence="3" type="ORF">BN2458_PEG1271</name>
</gene>
<sequence length="559" mass="63412">MRQYKKHIVFALLLCLCATWSILSDKSPSGFIDLSRYNLIIPQDRLNEADSITYFDVLNAQPQAHASAIVNVSQVSDADFMLLYFAGSREGARDVGIYQSFFYMDKNDSSIESRKNADSQSLSIPHTENTDSVAASWHLDSKSVGHWSEPQLLLSAPMLSNLSGKFIKKLGNPVSFVDTQGRVHLFVVGVSMGGWATSKIYWLQLESTPYNGVDSHIKISQSKALHDVDSKTHIDLNLHSQKASQHNNLRHLRYIKELHLSPFLNFSHLVRTPPMLKSDGGFILPIYHELLSKYPLLLDFSSALTLQSSMRPTYLQSQLQPSFVPLDLHSSVGVYRNHKAYENTLFVSECGVKCAEAKPSNLKNYDSSSVLFNALDSVFLLHNQPNVQGGNNRAELWLYELKKESLLDAKIIFVPVLLLDTLPQNEVSYPSVAINDEFVHIAYTYGRKHIRSALLPKSVLKTLSFQSALEQWDMDKIHKMRVNRKIQENLYRIDNMQNEIQRELYRAKEYLLEMQDGKIHTDNTSSADELNELNIDSKSHTGFETSFLHDTSFVCRSCA</sequence>
<dbReference type="KEGG" id="hty:BN2458_PEG1271"/>
<evidence type="ECO:0000313" key="3">
    <source>
        <dbReference type="EMBL" id="CUU40156.1"/>
    </source>
</evidence>
<dbReference type="PATRIC" id="fig|76936.10.peg.1241"/>
<dbReference type="Proteomes" id="UP000064525">
    <property type="component" value="Chromosome I"/>
</dbReference>
<dbReference type="PANTHER" id="PTHR43752">
    <property type="entry name" value="BNR/ASP-BOX REPEAT FAMILY PROTEIN"/>
    <property type="match status" value="1"/>
</dbReference>
<protein>
    <recommendedName>
        <fullName evidence="2">Sialidase domain-containing protein</fullName>
    </recommendedName>
</protein>
<dbReference type="PANTHER" id="PTHR43752:SF2">
    <property type="entry name" value="BNR_ASP-BOX REPEAT FAMILY PROTEIN"/>
    <property type="match status" value="1"/>
</dbReference>
<dbReference type="GeneID" id="78151467"/>
<evidence type="ECO:0000256" key="1">
    <source>
        <dbReference type="SAM" id="SignalP"/>
    </source>
</evidence>
<keyword evidence="1" id="KW-0732">Signal</keyword>
<evidence type="ECO:0000259" key="2">
    <source>
        <dbReference type="Pfam" id="PF13088"/>
    </source>
</evidence>
<dbReference type="AlphaFoldDB" id="A0A0S4PVY6"/>
<dbReference type="RefSeq" id="WP_064504562.1">
    <property type="nucleotide sequence ID" value="NZ_CAJTQN010000003.1"/>
</dbReference>